<reference evidence="3" key="1">
    <citation type="submission" date="2019-07" db="EMBL/GenBank/DDBJ databases">
        <title>De Novo Assembly of kiwifruit Actinidia rufa.</title>
        <authorList>
            <person name="Sugita-Konishi S."/>
            <person name="Sato K."/>
            <person name="Mori E."/>
            <person name="Abe Y."/>
            <person name="Kisaki G."/>
            <person name="Hamano K."/>
            <person name="Suezawa K."/>
            <person name="Otani M."/>
            <person name="Fukuda T."/>
            <person name="Manabe T."/>
            <person name="Gomi K."/>
            <person name="Tabuchi M."/>
            <person name="Akimitsu K."/>
            <person name="Kataoka I."/>
        </authorList>
    </citation>
    <scope>NUCLEOTIDE SEQUENCE [LARGE SCALE GENOMIC DNA]</scope>
    <source>
        <strain evidence="3">cv. Fuchu</strain>
    </source>
</reference>
<accession>A0A7J0DZV6</accession>
<gene>
    <name evidence="2" type="ORF">Acr_00g0100360</name>
</gene>
<organism evidence="2 3">
    <name type="scientific">Actinidia rufa</name>
    <dbReference type="NCBI Taxonomy" id="165716"/>
    <lineage>
        <taxon>Eukaryota</taxon>
        <taxon>Viridiplantae</taxon>
        <taxon>Streptophyta</taxon>
        <taxon>Embryophyta</taxon>
        <taxon>Tracheophyta</taxon>
        <taxon>Spermatophyta</taxon>
        <taxon>Magnoliopsida</taxon>
        <taxon>eudicotyledons</taxon>
        <taxon>Gunneridae</taxon>
        <taxon>Pentapetalae</taxon>
        <taxon>asterids</taxon>
        <taxon>Ericales</taxon>
        <taxon>Actinidiaceae</taxon>
        <taxon>Actinidia</taxon>
    </lineage>
</organism>
<dbReference type="Pfam" id="PF25597">
    <property type="entry name" value="SH3_retrovirus"/>
    <property type="match status" value="1"/>
</dbReference>
<dbReference type="InterPro" id="IPR057670">
    <property type="entry name" value="SH3_retrovirus"/>
</dbReference>
<dbReference type="Proteomes" id="UP000585474">
    <property type="component" value="Unassembled WGS sequence"/>
</dbReference>
<sequence length="305" mass="33613">MSKGYRCYDPVAGHMYHSLDVTFLETVPFFSRSLSSPGTTSKLVMEANSAPPCPLPILEPTPPSLSGSHALAPMPASSPDSGISSPLVFDIPPPRYPTRSYLWGLFNATQIIPASFVANLRVDASLSQFMWMISSSRETMLLGLFRLLGLPKVYLSLRGSILLIFFKIQACLGVDLHLRHGSKSKDISRVRRTVTRSIYLSVTCRSTYLFDEYKTGSYICDADYAGSKIDKRSTSGFCTFRGSHLISWKSKKQAVVSQSSAEAEYRAIAQGTSELLWLRSLLDELGFSVTDSSSLFCDNKSAVIL</sequence>
<dbReference type="PANTHER" id="PTHR11439:SF467">
    <property type="entry name" value="INTEGRASE CATALYTIC DOMAIN-CONTAINING PROTEIN"/>
    <property type="match status" value="1"/>
</dbReference>
<evidence type="ECO:0000313" key="2">
    <source>
        <dbReference type="EMBL" id="GFS46139.1"/>
    </source>
</evidence>
<dbReference type="PANTHER" id="PTHR11439">
    <property type="entry name" value="GAG-POL-RELATED RETROTRANSPOSON"/>
    <property type="match status" value="1"/>
</dbReference>
<feature type="domain" description="Retroviral polymerase SH3-like" evidence="1">
    <location>
        <begin position="2"/>
        <end position="33"/>
    </location>
</feature>
<proteinExistence type="predicted"/>
<dbReference type="EMBL" id="BJWL01000462">
    <property type="protein sequence ID" value="GFS46139.1"/>
    <property type="molecule type" value="Genomic_DNA"/>
</dbReference>
<name>A0A7J0DZV6_9ERIC</name>
<dbReference type="OrthoDB" id="1726046at2759"/>
<keyword evidence="3" id="KW-1185">Reference proteome</keyword>
<dbReference type="CDD" id="cd09272">
    <property type="entry name" value="RNase_HI_RT_Ty1"/>
    <property type="match status" value="1"/>
</dbReference>
<protein>
    <recommendedName>
        <fullName evidence="1">Retroviral polymerase SH3-like domain-containing protein</fullName>
    </recommendedName>
</protein>
<evidence type="ECO:0000259" key="1">
    <source>
        <dbReference type="Pfam" id="PF25597"/>
    </source>
</evidence>
<comment type="caution">
    <text evidence="2">The sequence shown here is derived from an EMBL/GenBank/DDBJ whole genome shotgun (WGS) entry which is preliminary data.</text>
</comment>
<evidence type="ECO:0000313" key="3">
    <source>
        <dbReference type="Proteomes" id="UP000585474"/>
    </source>
</evidence>
<dbReference type="AlphaFoldDB" id="A0A7J0DZV6"/>